<name>B0KBM2_THEP3</name>
<dbReference type="AlphaFoldDB" id="B0KBM2"/>
<organism evidence="1 2">
    <name type="scientific">Thermoanaerobacter pseudethanolicus (strain ATCC 33223 / 39E)</name>
    <name type="common">Clostridium thermohydrosulfuricum</name>
    <dbReference type="NCBI Taxonomy" id="340099"/>
    <lineage>
        <taxon>Bacteria</taxon>
        <taxon>Bacillati</taxon>
        <taxon>Bacillota</taxon>
        <taxon>Clostridia</taxon>
        <taxon>Thermoanaerobacterales</taxon>
        <taxon>Thermoanaerobacteraceae</taxon>
        <taxon>Thermoanaerobacter</taxon>
    </lineage>
</organism>
<reference evidence="2" key="1">
    <citation type="submission" date="2008-01" db="EMBL/GenBank/DDBJ databases">
        <title>Complete sequence of Thermoanaerobacter pseudethanolicus 39E.</title>
        <authorList>
            <person name="Copeland A."/>
            <person name="Lucas S."/>
            <person name="Lapidus A."/>
            <person name="Barry K."/>
            <person name="Glavina del Rio T."/>
            <person name="Dalin E."/>
            <person name="Tice H."/>
            <person name="Pitluck S."/>
            <person name="Bruce D."/>
            <person name="Goodwin L."/>
            <person name="Saunders E."/>
            <person name="Brettin T."/>
            <person name="Detter J.C."/>
            <person name="Han C."/>
            <person name="Schmutz J."/>
            <person name="Larimer F."/>
            <person name="Land M."/>
            <person name="Hauser L."/>
            <person name="Kyrpides N."/>
            <person name="Lykidis A."/>
            <person name="Hemme C."/>
            <person name="Fields M.W."/>
            <person name="He Z."/>
            <person name="Zhou J."/>
            <person name="Richardson P."/>
        </authorList>
    </citation>
    <scope>NUCLEOTIDE SEQUENCE [LARGE SCALE GENOMIC DNA]</scope>
    <source>
        <strain evidence="2">ATCC 33223 / DSM 2355 / 39E</strain>
    </source>
</reference>
<gene>
    <name evidence="1" type="ordered locus">Teth39_1680</name>
</gene>
<evidence type="ECO:0000313" key="2">
    <source>
        <dbReference type="Proteomes" id="UP000002156"/>
    </source>
</evidence>
<dbReference type="KEGG" id="tpd:Teth39_1680"/>
<dbReference type="Proteomes" id="UP000002156">
    <property type="component" value="Chromosome"/>
</dbReference>
<dbReference type="EMBL" id="CP000924">
    <property type="protein sequence ID" value="ABY95317.1"/>
    <property type="molecule type" value="Genomic_DNA"/>
</dbReference>
<evidence type="ECO:0008006" key="3">
    <source>
        <dbReference type="Google" id="ProtNLM"/>
    </source>
</evidence>
<dbReference type="STRING" id="340099.Teth39_1680"/>
<proteinExistence type="predicted"/>
<sequence>MGSIKKRGNKYQVIIELEKDINEKRIRRYFTANSEAEAKKILTEQEYQLQQNCFVIPTEVTFGEFLNYWFDNYVKIKNEKNNTNCIQTYIRQIHYPQVGQYTICKG</sequence>
<dbReference type="HOGENOM" id="CLU_2221984_0_0_9"/>
<evidence type="ECO:0000313" key="1">
    <source>
        <dbReference type="EMBL" id="ABY95317.1"/>
    </source>
</evidence>
<accession>B0KBM2</accession>
<dbReference type="eggNOG" id="COG0582">
    <property type="taxonomic scope" value="Bacteria"/>
</dbReference>
<protein>
    <recommendedName>
        <fullName evidence="3">Integrase SAM-like N-terminal domain-containing protein</fullName>
    </recommendedName>
</protein>
<keyword evidence="2" id="KW-1185">Reference proteome</keyword>